<gene>
    <name evidence="2" type="ORF">DGYR_LOCUS11679</name>
</gene>
<organism evidence="2 3">
    <name type="scientific">Dimorphilus gyrociliatus</name>
    <dbReference type="NCBI Taxonomy" id="2664684"/>
    <lineage>
        <taxon>Eukaryota</taxon>
        <taxon>Metazoa</taxon>
        <taxon>Spiralia</taxon>
        <taxon>Lophotrochozoa</taxon>
        <taxon>Annelida</taxon>
        <taxon>Polychaeta</taxon>
        <taxon>Polychaeta incertae sedis</taxon>
        <taxon>Dinophilidae</taxon>
        <taxon>Dimorphilus</taxon>
    </lineage>
</organism>
<keyword evidence="3" id="KW-1185">Reference proteome</keyword>
<name>A0A7I8W7K1_9ANNE</name>
<dbReference type="EMBL" id="CAJFCJ010000020">
    <property type="protein sequence ID" value="CAD5124086.1"/>
    <property type="molecule type" value="Genomic_DNA"/>
</dbReference>
<reference evidence="2 3" key="1">
    <citation type="submission" date="2020-08" db="EMBL/GenBank/DDBJ databases">
        <authorList>
            <person name="Hejnol A."/>
        </authorList>
    </citation>
    <scope>NUCLEOTIDE SEQUENCE [LARGE SCALE GENOMIC DNA]</scope>
</reference>
<sequence>MVDSVPAWYKLEDMSNENSEETKQHERLINETFNTLVAAIENIESLGIFNPSFIKSFKVVSDQLSLLKTHLESLKSKDAIIKQLKKQISELEKRQIERSDLTHIIEQQQNKLQEQKVEIERLSFQKSCTIEDNSKYQDLQEKCHTEYNRANKAESRLVACMKNEQRLLLEIEILKGDKSTPTTTKEIRDANTSDLYRINHEQQIKINKLSKNASELAEEKAKLEKINENQCEIIRNLEENLNQYTHLSIAPQASVLNRRNTSKCKKCNAENYVTAKKCINCNFPKDGHLEGGIRLADQFMEGRYDMREVPNSYETYDGYDVVD</sequence>
<comment type="caution">
    <text evidence="2">The sequence shown here is derived from an EMBL/GenBank/DDBJ whole genome shotgun (WGS) entry which is preliminary data.</text>
</comment>
<feature type="coiled-coil region" evidence="1">
    <location>
        <begin position="199"/>
        <end position="247"/>
    </location>
</feature>
<proteinExistence type="predicted"/>
<dbReference type="AlphaFoldDB" id="A0A7I8W7K1"/>
<feature type="coiled-coil region" evidence="1">
    <location>
        <begin position="74"/>
        <end position="156"/>
    </location>
</feature>
<keyword evidence="1" id="KW-0175">Coiled coil</keyword>
<protein>
    <submittedName>
        <fullName evidence="2">DgyrCDS12390</fullName>
    </submittedName>
</protein>
<accession>A0A7I8W7K1</accession>
<evidence type="ECO:0000313" key="3">
    <source>
        <dbReference type="Proteomes" id="UP000549394"/>
    </source>
</evidence>
<dbReference type="Proteomes" id="UP000549394">
    <property type="component" value="Unassembled WGS sequence"/>
</dbReference>
<evidence type="ECO:0000313" key="2">
    <source>
        <dbReference type="EMBL" id="CAD5124086.1"/>
    </source>
</evidence>
<evidence type="ECO:0000256" key="1">
    <source>
        <dbReference type="SAM" id="Coils"/>
    </source>
</evidence>